<dbReference type="Pfam" id="PF01814">
    <property type="entry name" value="Hemerythrin"/>
    <property type="match status" value="1"/>
</dbReference>
<gene>
    <name evidence="2" type="ORF">ABDJ40_20565</name>
</gene>
<feature type="domain" description="Hemerythrin-like" evidence="1">
    <location>
        <begin position="9"/>
        <end position="144"/>
    </location>
</feature>
<comment type="caution">
    <text evidence="2">The sequence shown here is derived from an EMBL/GenBank/DDBJ whole genome shotgun (WGS) entry which is preliminary data.</text>
</comment>
<sequence>MTGLKPLTLRIIRDEHAALAAMLRTLPLLLAEHRRAGTLPDFAALRAMLFYVDEFPERLHHPKESELLFPKLRARAPAMRELLDKLDEDHARGERAIRDLEHSLLGFEMLGDARRAAFEQQAERYVHLYLQHMDIEEREILPAAMQLFSEEDWQDLDQAFAENKDPLTGRHLGQLQAELDGPYHAVFQRVLNALPEPLGLAPRLPG</sequence>
<organism evidence="2 3">
    <name type="scientific">Roseateles flavus</name>
    <dbReference type="NCBI Taxonomy" id="3149041"/>
    <lineage>
        <taxon>Bacteria</taxon>
        <taxon>Pseudomonadati</taxon>
        <taxon>Pseudomonadota</taxon>
        <taxon>Betaproteobacteria</taxon>
        <taxon>Burkholderiales</taxon>
        <taxon>Sphaerotilaceae</taxon>
        <taxon>Roseateles</taxon>
    </lineage>
</organism>
<name>A0ABV0GJC8_9BURK</name>
<accession>A0ABV0GJC8</accession>
<evidence type="ECO:0000313" key="3">
    <source>
        <dbReference type="Proteomes" id="UP001462640"/>
    </source>
</evidence>
<dbReference type="InterPro" id="IPR012312">
    <property type="entry name" value="Hemerythrin-like"/>
</dbReference>
<proteinExistence type="predicted"/>
<dbReference type="RefSeq" id="WP_347612472.1">
    <property type="nucleotide sequence ID" value="NZ_JBDPZC010000012.1"/>
</dbReference>
<keyword evidence="3" id="KW-1185">Reference proteome</keyword>
<dbReference type="Proteomes" id="UP001462640">
    <property type="component" value="Unassembled WGS sequence"/>
</dbReference>
<reference evidence="2 3" key="1">
    <citation type="submission" date="2024-05" db="EMBL/GenBank/DDBJ databases">
        <title>Roseateles sp. 2.12 16S ribosomal RNA gene Genome sequencing and assembly.</title>
        <authorList>
            <person name="Woo H."/>
        </authorList>
    </citation>
    <scope>NUCLEOTIDE SEQUENCE [LARGE SCALE GENOMIC DNA]</scope>
    <source>
        <strain evidence="2 3">2.12</strain>
    </source>
</reference>
<evidence type="ECO:0000259" key="1">
    <source>
        <dbReference type="Pfam" id="PF01814"/>
    </source>
</evidence>
<dbReference type="EMBL" id="JBDPZC010000012">
    <property type="protein sequence ID" value="MEO3715168.1"/>
    <property type="molecule type" value="Genomic_DNA"/>
</dbReference>
<dbReference type="CDD" id="cd12108">
    <property type="entry name" value="Hr-like"/>
    <property type="match status" value="1"/>
</dbReference>
<dbReference type="PANTHER" id="PTHR39966:SF1">
    <property type="entry name" value="HEMERYTHRIN-LIKE DOMAIN-CONTAINING PROTEIN"/>
    <property type="match status" value="1"/>
</dbReference>
<protein>
    <submittedName>
        <fullName evidence="2">Hemerythrin domain-containing protein</fullName>
    </submittedName>
</protein>
<evidence type="ECO:0000313" key="2">
    <source>
        <dbReference type="EMBL" id="MEO3715168.1"/>
    </source>
</evidence>
<dbReference type="Gene3D" id="1.20.120.520">
    <property type="entry name" value="nmb1532 protein domain like"/>
    <property type="match status" value="1"/>
</dbReference>
<dbReference type="PANTHER" id="PTHR39966">
    <property type="entry name" value="BLL2471 PROTEIN-RELATED"/>
    <property type="match status" value="1"/>
</dbReference>